<evidence type="ECO:0000256" key="4">
    <source>
        <dbReference type="ARBA" id="ARBA00022840"/>
    </source>
</evidence>
<keyword evidence="4 6" id="KW-0067">ATP-binding</keyword>
<dbReference type="NCBIfam" id="NF003478">
    <property type="entry name" value="PRK05124.1"/>
    <property type="match status" value="1"/>
</dbReference>
<dbReference type="SUPFAM" id="SSF50465">
    <property type="entry name" value="EF-Tu/eEF-1alpha/eIF2-gamma C-terminal domain"/>
    <property type="match status" value="1"/>
</dbReference>
<comment type="similarity">
    <text evidence="6">Belongs to the TRAFAC class translation factor GTPase superfamily. Classic translation factor GTPase family. CysN/NodQ subfamily.</text>
</comment>
<proteinExistence type="inferred from homology"/>
<keyword evidence="9" id="KW-1185">Reference proteome</keyword>
<accession>A0A1H5WN62</accession>
<name>A0A1H5WN62_9BACT</name>
<dbReference type="PROSITE" id="PS51722">
    <property type="entry name" value="G_TR_2"/>
    <property type="match status" value="1"/>
</dbReference>
<dbReference type="InterPro" id="IPR050100">
    <property type="entry name" value="TRAFAC_GTPase_members"/>
</dbReference>
<evidence type="ECO:0000256" key="1">
    <source>
        <dbReference type="ARBA" id="ARBA00022679"/>
    </source>
</evidence>
<feature type="domain" description="Tr-type G" evidence="7">
    <location>
        <begin position="23"/>
        <end position="243"/>
    </location>
</feature>
<comment type="pathway">
    <text evidence="6">Sulfur metabolism; hydrogen sulfide biosynthesis; sulfite from sulfate: step 1/3.</text>
</comment>
<dbReference type="UniPathway" id="UPA00140">
    <property type="reaction ID" value="UER00204"/>
</dbReference>
<evidence type="ECO:0000256" key="2">
    <source>
        <dbReference type="ARBA" id="ARBA00022695"/>
    </source>
</evidence>
<dbReference type="FunFam" id="3.40.50.300:FF:000119">
    <property type="entry name" value="Sulfate adenylyltransferase subunit 1"/>
    <property type="match status" value="1"/>
</dbReference>
<dbReference type="CDD" id="cd04166">
    <property type="entry name" value="CysN_ATPS"/>
    <property type="match status" value="1"/>
</dbReference>
<dbReference type="InterPro" id="IPR054696">
    <property type="entry name" value="GTP-eEF1A_C"/>
</dbReference>
<dbReference type="GO" id="GO:0005524">
    <property type="term" value="F:ATP binding"/>
    <property type="evidence" value="ECO:0007669"/>
    <property type="project" value="UniProtKB-KW"/>
</dbReference>
<keyword evidence="5 6" id="KW-0342">GTP-binding</keyword>
<feature type="binding site" evidence="6">
    <location>
        <begin position="170"/>
        <end position="173"/>
    </location>
    <ligand>
        <name>GTP</name>
        <dbReference type="ChEBI" id="CHEBI:37565"/>
    </ligand>
</feature>
<evidence type="ECO:0000256" key="6">
    <source>
        <dbReference type="HAMAP-Rule" id="MF_00062"/>
    </source>
</evidence>
<feature type="binding site" evidence="6">
    <location>
        <begin position="110"/>
        <end position="114"/>
    </location>
    <ligand>
        <name>GTP</name>
        <dbReference type="ChEBI" id="CHEBI:37565"/>
    </ligand>
</feature>
<sequence>MSTLITDPREAAFRAFLDAHLDQELLRFTTAGSVDDGKSTLIGRLLHDTRSVYEDQLAAVRASRVNRAGNGQVDLSLLTDGLRAEREQGITIDVAYRYFSTSKRKFIIADTPGHEQYTRNMATGASTADVAIVLIDAAAFVKADGLLPQSRRHTNIASLLRIPHVVAAVNKMDLVGYSAEVFDRIAAEFTKLSAELQLESVALVPVSALAGDNVVDPSKNMPWYTGPTLLEYLETVQLQVRDESQQPLRFPVQLVVRPDANFRGFAGRIERGELRAGLSVRALPSGRVTKVKSIVTYDGELKSAASPRSVTVELEDEIDLSRGEMLIAENETAPLVTNRIRAMLVWMLEQPLELGTNYLLKHTTRTVRATVRAIRHRIDVNTGERLAATKLNLNDIAEVELETSLPLFFDPYAESRAMGSFILIDPVTNATVGAAMIVAAADETSGSEPTASLRRFAFVHLSGDDAAARATALRESLLAIGRNAIIVDDAKISPSSLPSVARALELAGVIGISAREQLDEVSLVALRESAGEAFFTDEVAATHWIQATE</sequence>
<dbReference type="EC" id="2.7.7.4" evidence="6"/>
<dbReference type="GO" id="GO:0003924">
    <property type="term" value="F:GTPase activity"/>
    <property type="evidence" value="ECO:0007669"/>
    <property type="project" value="InterPro"/>
</dbReference>
<dbReference type="InterPro" id="IPR041757">
    <property type="entry name" value="CysN_GTP-bd"/>
</dbReference>
<dbReference type="InterPro" id="IPR009001">
    <property type="entry name" value="Transl_elong_EF1A/Init_IF2_C"/>
</dbReference>
<dbReference type="PANTHER" id="PTHR23115">
    <property type="entry name" value="TRANSLATION FACTOR"/>
    <property type="match status" value="1"/>
</dbReference>
<evidence type="ECO:0000256" key="5">
    <source>
        <dbReference type="ARBA" id="ARBA00023134"/>
    </source>
</evidence>
<comment type="function">
    <text evidence="6">With CysD forms the ATP sulfurylase (ATPS) that catalyzes the adenylation of sulfate producing adenosine 5'-phosphosulfate (APS) and diphosphate, the first enzymatic step in sulfur assimilation pathway. APS synthesis involves the formation of a high-energy phosphoric-sulfuric acid anhydride bond driven by GTP hydrolysis by CysN coupled to ATP hydrolysis by CysD.</text>
</comment>
<dbReference type="InterPro" id="IPR009000">
    <property type="entry name" value="Transl_B-barrel_sf"/>
</dbReference>
<comment type="catalytic activity">
    <reaction evidence="6">
        <text>sulfate + ATP + H(+) = adenosine 5'-phosphosulfate + diphosphate</text>
        <dbReference type="Rhea" id="RHEA:18133"/>
        <dbReference type="ChEBI" id="CHEBI:15378"/>
        <dbReference type="ChEBI" id="CHEBI:16189"/>
        <dbReference type="ChEBI" id="CHEBI:30616"/>
        <dbReference type="ChEBI" id="CHEBI:33019"/>
        <dbReference type="ChEBI" id="CHEBI:58243"/>
        <dbReference type="EC" id="2.7.7.4"/>
    </reaction>
</comment>
<dbReference type="NCBIfam" id="TIGR02034">
    <property type="entry name" value="CysN"/>
    <property type="match status" value="1"/>
</dbReference>
<dbReference type="InterPro" id="IPR027417">
    <property type="entry name" value="P-loop_NTPase"/>
</dbReference>
<evidence type="ECO:0000259" key="7">
    <source>
        <dbReference type="PROSITE" id="PS51722"/>
    </source>
</evidence>
<feature type="binding site" evidence="6">
    <location>
        <begin position="32"/>
        <end position="39"/>
    </location>
    <ligand>
        <name>GTP</name>
        <dbReference type="ChEBI" id="CHEBI:37565"/>
    </ligand>
</feature>
<comment type="subunit">
    <text evidence="6">Heterodimer composed of CysD, the smaller subunit, and CysN.</text>
</comment>
<keyword evidence="1 6" id="KW-0808">Transferase</keyword>
<evidence type="ECO:0000256" key="3">
    <source>
        <dbReference type="ARBA" id="ARBA00022741"/>
    </source>
</evidence>
<dbReference type="GO" id="GO:0004781">
    <property type="term" value="F:sulfate adenylyltransferase (ATP) activity"/>
    <property type="evidence" value="ECO:0007669"/>
    <property type="project" value="UniProtKB-UniRule"/>
</dbReference>
<dbReference type="Gene3D" id="3.40.50.300">
    <property type="entry name" value="P-loop containing nucleotide triphosphate hydrolases"/>
    <property type="match status" value="1"/>
</dbReference>
<dbReference type="Pfam" id="PF22594">
    <property type="entry name" value="GTP-eEF1A_C"/>
    <property type="match status" value="1"/>
</dbReference>
<dbReference type="InterPro" id="IPR000795">
    <property type="entry name" value="T_Tr_GTP-bd_dom"/>
</dbReference>
<dbReference type="GO" id="GO:0070814">
    <property type="term" value="P:hydrogen sulfide biosynthetic process"/>
    <property type="evidence" value="ECO:0007669"/>
    <property type="project" value="UniProtKB-UniRule"/>
</dbReference>
<dbReference type="PROSITE" id="PS00301">
    <property type="entry name" value="G_TR_1"/>
    <property type="match status" value="1"/>
</dbReference>
<dbReference type="HAMAP" id="MF_00062">
    <property type="entry name" value="Sulf_adenylyltr_sub1"/>
    <property type="match status" value="1"/>
</dbReference>
<dbReference type="CDD" id="cd03695">
    <property type="entry name" value="CysN_NodQ_II"/>
    <property type="match status" value="1"/>
</dbReference>
<dbReference type="PRINTS" id="PR00315">
    <property type="entry name" value="ELONGATNFCT"/>
</dbReference>
<dbReference type="InterPro" id="IPR044138">
    <property type="entry name" value="CysN_II"/>
</dbReference>
<dbReference type="SUPFAM" id="SSF50447">
    <property type="entry name" value="Translation proteins"/>
    <property type="match status" value="1"/>
</dbReference>
<dbReference type="InterPro" id="IPR031157">
    <property type="entry name" value="G_TR_CS"/>
</dbReference>
<dbReference type="InterPro" id="IPR011779">
    <property type="entry name" value="SO4_adenylTrfase_lsu"/>
</dbReference>
<dbReference type="OrthoDB" id="9804504at2"/>
<organism evidence="8 9">
    <name type="scientific">Bryocella elongata</name>
    <dbReference type="NCBI Taxonomy" id="863522"/>
    <lineage>
        <taxon>Bacteria</taxon>
        <taxon>Pseudomonadati</taxon>
        <taxon>Acidobacteriota</taxon>
        <taxon>Terriglobia</taxon>
        <taxon>Terriglobales</taxon>
        <taxon>Acidobacteriaceae</taxon>
        <taxon>Bryocella</taxon>
    </lineage>
</organism>
<dbReference type="Pfam" id="PF00009">
    <property type="entry name" value="GTP_EFTU"/>
    <property type="match status" value="1"/>
</dbReference>
<dbReference type="Gene3D" id="2.40.30.10">
    <property type="entry name" value="Translation factors"/>
    <property type="match status" value="2"/>
</dbReference>
<gene>
    <name evidence="6" type="primary">cysN</name>
    <name evidence="8" type="ORF">SAMN05421819_1667</name>
</gene>
<dbReference type="InterPro" id="IPR044139">
    <property type="entry name" value="CysN_NoDQ_III"/>
</dbReference>
<dbReference type="CDD" id="cd04095">
    <property type="entry name" value="CysN_NoDQ_III"/>
    <property type="match status" value="1"/>
</dbReference>
<reference evidence="8 9" key="1">
    <citation type="submission" date="2016-10" db="EMBL/GenBank/DDBJ databases">
        <authorList>
            <person name="de Groot N.N."/>
        </authorList>
    </citation>
    <scope>NUCLEOTIDE SEQUENCE [LARGE SCALE GENOMIC DNA]</scope>
    <source>
        <strain evidence="8 9">DSM 22489</strain>
    </source>
</reference>
<evidence type="ECO:0000313" key="9">
    <source>
        <dbReference type="Proteomes" id="UP000236728"/>
    </source>
</evidence>
<dbReference type="AlphaFoldDB" id="A0A1H5WN62"/>
<evidence type="ECO:0000313" key="8">
    <source>
        <dbReference type="EMBL" id="SEG00902.1"/>
    </source>
</evidence>
<dbReference type="RefSeq" id="WP_103932567.1">
    <property type="nucleotide sequence ID" value="NZ_FNVA01000002.1"/>
</dbReference>
<dbReference type="GO" id="GO:0000103">
    <property type="term" value="P:sulfate assimilation"/>
    <property type="evidence" value="ECO:0007669"/>
    <property type="project" value="UniProtKB-UniRule"/>
</dbReference>
<dbReference type="Proteomes" id="UP000236728">
    <property type="component" value="Unassembled WGS sequence"/>
</dbReference>
<protein>
    <recommendedName>
        <fullName evidence="6">Sulfate adenylyltransferase subunit 1</fullName>
        <ecNumber evidence="6">2.7.7.4</ecNumber>
    </recommendedName>
    <alternativeName>
        <fullName evidence="6">ATP-sulfurylase large subunit</fullName>
    </alternativeName>
    <alternativeName>
        <fullName evidence="6">Sulfate adenylate transferase</fullName>
        <shortName evidence="6">SAT</shortName>
    </alternativeName>
</protein>
<dbReference type="GO" id="GO:0005525">
    <property type="term" value="F:GTP binding"/>
    <property type="evidence" value="ECO:0007669"/>
    <property type="project" value="UniProtKB-UniRule"/>
</dbReference>
<dbReference type="EMBL" id="FNVA01000002">
    <property type="protein sequence ID" value="SEG00902.1"/>
    <property type="molecule type" value="Genomic_DNA"/>
</dbReference>
<keyword evidence="3 6" id="KW-0547">Nucleotide-binding</keyword>
<keyword evidence="2 6" id="KW-0548">Nucleotidyltransferase</keyword>
<dbReference type="SUPFAM" id="SSF52540">
    <property type="entry name" value="P-loop containing nucleoside triphosphate hydrolases"/>
    <property type="match status" value="1"/>
</dbReference>